<accession>A0AA41X7E0</accession>
<dbReference type="GO" id="GO:0004061">
    <property type="term" value="F:arylformamidase activity"/>
    <property type="evidence" value="ECO:0007669"/>
    <property type="project" value="InterPro"/>
</dbReference>
<gene>
    <name evidence="1" type="ORF">NLF92_13390</name>
</gene>
<proteinExistence type="predicted"/>
<dbReference type="SUPFAM" id="SSF102198">
    <property type="entry name" value="Putative cyclase"/>
    <property type="match status" value="1"/>
</dbReference>
<feature type="non-terminal residue" evidence="1">
    <location>
        <position position="85"/>
    </location>
</feature>
<dbReference type="PANTHER" id="PTHR31118:SF32">
    <property type="entry name" value="KYNURENINE FORMAMIDASE"/>
    <property type="match status" value="1"/>
</dbReference>
<dbReference type="InterPro" id="IPR037175">
    <property type="entry name" value="KFase_sf"/>
</dbReference>
<evidence type="ECO:0000313" key="2">
    <source>
        <dbReference type="Proteomes" id="UP001165413"/>
    </source>
</evidence>
<comment type="caution">
    <text evidence="1">The sequence shown here is derived from an EMBL/GenBank/DDBJ whole genome shotgun (WGS) entry which is preliminary data.</text>
</comment>
<reference evidence="1" key="1">
    <citation type="submission" date="2022-07" db="EMBL/GenBank/DDBJ databases">
        <title>Characterization of the Novel Bacterium Alteromonas immobilis LMIT006 and Alteromonas gregis LMIT007.</title>
        <authorList>
            <person name="Lin X."/>
        </authorList>
    </citation>
    <scope>NUCLEOTIDE SEQUENCE</scope>
    <source>
        <strain evidence="1">LMIT007</strain>
    </source>
</reference>
<dbReference type="GO" id="GO:0019441">
    <property type="term" value="P:L-tryptophan catabolic process to kynurenine"/>
    <property type="evidence" value="ECO:0007669"/>
    <property type="project" value="InterPro"/>
</dbReference>
<dbReference type="RefSeq" id="WP_254102749.1">
    <property type="nucleotide sequence ID" value="NZ_JANATA010000228.1"/>
</dbReference>
<feature type="non-terminal residue" evidence="1">
    <location>
        <position position="1"/>
    </location>
</feature>
<protein>
    <submittedName>
        <fullName evidence="1">Cyclase family protein</fullName>
    </submittedName>
</protein>
<evidence type="ECO:0000313" key="1">
    <source>
        <dbReference type="EMBL" id="MCP3429929.1"/>
    </source>
</evidence>
<dbReference type="InterPro" id="IPR007325">
    <property type="entry name" value="KFase/CYL"/>
</dbReference>
<organism evidence="1 2">
    <name type="scientific">Opacimonas viscosa</name>
    <dbReference type="NCBI Taxonomy" id="2961944"/>
    <lineage>
        <taxon>Bacteria</taxon>
        <taxon>Pseudomonadati</taxon>
        <taxon>Pseudomonadota</taxon>
        <taxon>Gammaproteobacteria</taxon>
        <taxon>Alteromonadales</taxon>
        <taxon>Alteromonadaceae</taxon>
        <taxon>Opacimonas</taxon>
    </lineage>
</organism>
<dbReference type="PANTHER" id="PTHR31118">
    <property type="entry name" value="CYCLASE-LIKE PROTEIN 2"/>
    <property type="match status" value="1"/>
</dbReference>
<dbReference type="EMBL" id="JANATA010000228">
    <property type="protein sequence ID" value="MCP3429929.1"/>
    <property type="molecule type" value="Genomic_DNA"/>
</dbReference>
<keyword evidence="2" id="KW-1185">Reference proteome</keyword>
<sequence length="85" mass="9507">VMHSGTHIDAPAHVVEGTPFMDQMPLPRFFGTGVVVSIPKQKWEVITAEDLENATPKIKEGDIVIINTGWHHTYADSSEYYHYGP</sequence>
<dbReference type="Proteomes" id="UP001165413">
    <property type="component" value="Unassembled WGS sequence"/>
</dbReference>
<dbReference type="Pfam" id="PF04199">
    <property type="entry name" value="Cyclase"/>
    <property type="match status" value="1"/>
</dbReference>
<name>A0AA41X7E0_9ALTE</name>
<dbReference type="AlphaFoldDB" id="A0AA41X7E0"/>
<dbReference type="Gene3D" id="3.50.30.50">
    <property type="entry name" value="Putative cyclase"/>
    <property type="match status" value="1"/>
</dbReference>